<keyword evidence="2" id="KW-1185">Reference proteome</keyword>
<name>A0A7J8VKJ1_9ROSI</name>
<gene>
    <name evidence="1" type="ORF">Goklo_007165</name>
</gene>
<comment type="caution">
    <text evidence="1">The sequence shown here is derived from an EMBL/GenBank/DDBJ whole genome shotgun (WGS) entry which is preliminary data.</text>
</comment>
<dbReference type="AlphaFoldDB" id="A0A7J8VKJ1"/>
<organism evidence="1 2">
    <name type="scientific">Gossypium klotzschianum</name>
    <dbReference type="NCBI Taxonomy" id="34286"/>
    <lineage>
        <taxon>Eukaryota</taxon>
        <taxon>Viridiplantae</taxon>
        <taxon>Streptophyta</taxon>
        <taxon>Embryophyta</taxon>
        <taxon>Tracheophyta</taxon>
        <taxon>Spermatophyta</taxon>
        <taxon>Magnoliopsida</taxon>
        <taxon>eudicotyledons</taxon>
        <taxon>Gunneridae</taxon>
        <taxon>Pentapetalae</taxon>
        <taxon>rosids</taxon>
        <taxon>malvids</taxon>
        <taxon>Malvales</taxon>
        <taxon>Malvaceae</taxon>
        <taxon>Malvoideae</taxon>
        <taxon>Gossypium</taxon>
    </lineage>
</organism>
<reference evidence="1 2" key="1">
    <citation type="journal article" date="2019" name="Genome Biol. Evol.">
        <title>Insights into the evolution of the New World diploid cottons (Gossypium, subgenus Houzingenia) based on genome sequencing.</title>
        <authorList>
            <person name="Grover C.E."/>
            <person name="Arick M.A. 2nd"/>
            <person name="Thrash A."/>
            <person name="Conover J.L."/>
            <person name="Sanders W.S."/>
            <person name="Peterson D.G."/>
            <person name="Frelichowski J.E."/>
            <person name="Scheffler J.A."/>
            <person name="Scheffler B.E."/>
            <person name="Wendel J.F."/>
        </authorList>
    </citation>
    <scope>NUCLEOTIDE SEQUENCE [LARGE SCALE GENOMIC DNA]</scope>
    <source>
        <strain evidence="1">57</strain>
        <tissue evidence="1">Leaf</tissue>
    </source>
</reference>
<dbReference type="EMBL" id="JABFAB010000010">
    <property type="protein sequence ID" value="MBA0663123.1"/>
    <property type="molecule type" value="Genomic_DNA"/>
</dbReference>
<protein>
    <submittedName>
        <fullName evidence="1">Uncharacterized protein</fullName>
    </submittedName>
</protein>
<proteinExistence type="predicted"/>
<evidence type="ECO:0000313" key="1">
    <source>
        <dbReference type="EMBL" id="MBA0663123.1"/>
    </source>
</evidence>
<sequence>MCFCWPFLLLARPVMKMFTKRVRS</sequence>
<accession>A0A7J8VKJ1</accession>
<dbReference type="Proteomes" id="UP000593573">
    <property type="component" value="Unassembled WGS sequence"/>
</dbReference>
<evidence type="ECO:0000313" key="2">
    <source>
        <dbReference type="Proteomes" id="UP000593573"/>
    </source>
</evidence>